<comment type="caution">
    <text evidence="6">The sequence shown here is derived from an EMBL/GenBank/DDBJ whole genome shotgun (WGS) entry which is preliminary data.</text>
</comment>
<sequence length="120" mass="13999">MNHAYAKNAYKNNQVTTAPQKKLIIMLYDGAIKNLKLAKIAMEEKKIEETNTNLIKAQNIIMELMTTLNFEAGGDIAKSLHQLYDYMYRKLIRANIDKDIDSINEVERYMEELRNTWAQI</sequence>
<keyword evidence="7" id="KW-1185">Reference proteome</keyword>
<proteinExistence type="inferred from homology"/>
<dbReference type="InterPro" id="IPR036584">
    <property type="entry name" value="FliS_sf"/>
</dbReference>
<organism evidence="6 7">
    <name type="scientific">Wansuia hejianensis</name>
    <dbReference type="NCBI Taxonomy" id="2763667"/>
    <lineage>
        <taxon>Bacteria</taxon>
        <taxon>Bacillati</taxon>
        <taxon>Bacillota</taxon>
        <taxon>Clostridia</taxon>
        <taxon>Lachnospirales</taxon>
        <taxon>Lachnospiraceae</taxon>
        <taxon>Wansuia</taxon>
    </lineage>
</organism>
<dbReference type="AlphaFoldDB" id="A0A926ILM8"/>
<evidence type="ECO:0000313" key="6">
    <source>
        <dbReference type="EMBL" id="MBC8590309.1"/>
    </source>
</evidence>
<evidence type="ECO:0000313" key="7">
    <source>
        <dbReference type="Proteomes" id="UP000601522"/>
    </source>
</evidence>
<dbReference type="Gene3D" id="1.20.120.340">
    <property type="entry name" value="Flagellar protein FliS"/>
    <property type="match status" value="1"/>
</dbReference>
<protein>
    <submittedName>
        <fullName evidence="6">Flagellar export chaperone FliS</fullName>
    </submittedName>
</protein>
<evidence type="ECO:0000256" key="4">
    <source>
        <dbReference type="ARBA" id="ARBA00022795"/>
    </source>
</evidence>
<dbReference type="NCBIfam" id="TIGR00208">
    <property type="entry name" value="fliS"/>
    <property type="match status" value="1"/>
</dbReference>
<keyword evidence="6" id="KW-0969">Cilium</keyword>
<dbReference type="SUPFAM" id="SSF101116">
    <property type="entry name" value="Flagellar export chaperone FliS"/>
    <property type="match status" value="1"/>
</dbReference>
<keyword evidence="6" id="KW-0966">Cell projection</keyword>
<evidence type="ECO:0000256" key="3">
    <source>
        <dbReference type="ARBA" id="ARBA00022490"/>
    </source>
</evidence>
<comment type="similarity">
    <text evidence="2">Belongs to the FliS family.</text>
</comment>
<dbReference type="GO" id="GO:0071973">
    <property type="term" value="P:bacterial-type flagellum-dependent cell motility"/>
    <property type="evidence" value="ECO:0007669"/>
    <property type="project" value="TreeGrafter"/>
</dbReference>
<keyword evidence="5" id="KW-0143">Chaperone</keyword>
<dbReference type="CDD" id="cd16098">
    <property type="entry name" value="FliS"/>
    <property type="match status" value="1"/>
</dbReference>
<dbReference type="Proteomes" id="UP000601522">
    <property type="component" value="Unassembled WGS sequence"/>
</dbReference>
<dbReference type="RefSeq" id="WP_249323126.1">
    <property type="nucleotide sequence ID" value="NZ_JACRTK010000001.1"/>
</dbReference>
<evidence type="ECO:0000256" key="1">
    <source>
        <dbReference type="ARBA" id="ARBA00004514"/>
    </source>
</evidence>
<evidence type="ECO:0000256" key="5">
    <source>
        <dbReference type="ARBA" id="ARBA00023186"/>
    </source>
</evidence>
<dbReference type="PANTHER" id="PTHR34773:SF1">
    <property type="entry name" value="FLAGELLAR SECRETION CHAPERONE FLIS"/>
    <property type="match status" value="1"/>
</dbReference>
<accession>A0A926ILM8</accession>
<comment type="subcellular location">
    <subcellularLocation>
        <location evidence="1">Cytoplasm</location>
        <location evidence="1">Cytosol</location>
    </subcellularLocation>
</comment>
<reference evidence="6 7" key="1">
    <citation type="submission" date="2020-08" db="EMBL/GenBank/DDBJ databases">
        <title>Genome public.</title>
        <authorList>
            <person name="Liu C."/>
            <person name="Sun Q."/>
        </authorList>
    </citation>
    <scope>NUCLEOTIDE SEQUENCE [LARGE SCALE GENOMIC DNA]</scope>
    <source>
        <strain evidence="6 7">NSJ-26</strain>
    </source>
</reference>
<name>A0A926ILM8_9FIRM</name>
<dbReference type="GO" id="GO:0044780">
    <property type="term" value="P:bacterial-type flagellum assembly"/>
    <property type="evidence" value="ECO:0007669"/>
    <property type="project" value="InterPro"/>
</dbReference>
<keyword evidence="4" id="KW-1005">Bacterial flagellum biogenesis</keyword>
<dbReference type="PIRSF" id="PIRSF039090">
    <property type="entry name" value="Flis"/>
    <property type="match status" value="1"/>
</dbReference>
<dbReference type="GO" id="GO:0005829">
    <property type="term" value="C:cytosol"/>
    <property type="evidence" value="ECO:0007669"/>
    <property type="project" value="UniProtKB-SubCell"/>
</dbReference>
<dbReference type="Pfam" id="PF02561">
    <property type="entry name" value="FliS"/>
    <property type="match status" value="1"/>
</dbReference>
<keyword evidence="3" id="KW-0963">Cytoplasm</keyword>
<dbReference type="PANTHER" id="PTHR34773">
    <property type="entry name" value="FLAGELLAR SECRETION CHAPERONE FLIS"/>
    <property type="match status" value="1"/>
</dbReference>
<evidence type="ECO:0000256" key="2">
    <source>
        <dbReference type="ARBA" id="ARBA00008787"/>
    </source>
</evidence>
<dbReference type="InterPro" id="IPR003713">
    <property type="entry name" value="FliS"/>
</dbReference>
<keyword evidence="6" id="KW-0282">Flagellum</keyword>
<dbReference type="EMBL" id="JACRTK010000001">
    <property type="protein sequence ID" value="MBC8590309.1"/>
    <property type="molecule type" value="Genomic_DNA"/>
</dbReference>
<gene>
    <name evidence="6" type="primary">fliS</name>
    <name evidence="6" type="ORF">H8689_04020</name>
</gene>